<dbReference type="SUPFAM" id="SSF55681">
    <property type="entry name" value="Class II aaRS and biotin synthetases"/>
    <property type="match status" value="1"/>
</dbReference>
<evidence type="ECO:0000256" key="13">
    <source>
        <dbReference type="HAMAP-Rule" id="MF_00281"/>
    </source>
</evidence>
<keyword evidence="9 13" id="KW-0460">Magnesium</keyword>
<evidence type="ECO:0000256" key="6">
    <source>
        <dbReference type="ARBA" id="ARBA00022723"/>
    </source>
</evidence>
<keyword evidence="4 13" id="KW-0963">Cytoplasm</keyword>
<evidence type="ECO:0000256" key="2">
    <source>
        <dbReference type="ARBA" id="ARBA00010207"/>
    </source>
</evidence>
<dbReference type="Gene3D" id="3.30.930.10">
    <property type="entry name" value="Bira Bifunctional Protein, Domain 2"/>
    <property type="match status" value="1"/>
</dbReference>
<dbReference type="InterPro" id="IPR002319">
    <property type="entry name" value="Phenylalanyl-tRNA_Synthase"/>
</dbReference>
<dbReference type="InterPro" id="IPR010978">
    <property type="entry name" value="tRNA-bd_arm"/>
</dbReference>
<dbReference type="GO" id="GO:0000049">
    <property type="term" value="F:tRNA binding"/>
    <property type="evidence" value="ECO:0007669"/>
    <property type="project" value="InterPro"/>
</dbReference>
<evidence type="ECO:0000256" key="4">
    <source>
        <dbReference type="ARBA" id="ARBA00022490"/>
    </source>
</evidence>
<feature type="domain" description="Aminoacyl-transfer RNA synthetases class-II family profile" evidence="14">
    <location>
        <begin position="102"/>
        <end position="312"/>
    </location>
</feature>
<evidence type="ECO:0000256" key="5">
    <source>
        <dbReference type="ARBA" id="ARBA00022598"/>
    </source>
</evidence>
<evidence type="ECO:0000259" key="14">
    <source>
        <dbReference type="PROSITE" id="PS50862"/>
    </source>
</evidence>
<reference evidence="15" key="1">
    <citation type="submission" date="2020-10" db="EMBL/GenBank/DDBJ databases">
        <authorList>
            <person name="Gilroy R."/>
        </authorList>
    </citation>
    <scope>NUCLEOTIDE SEQUENCE</scope>
    <source>
        <strain evidence="15">ChiGjej3B3-5194</strain>
    </source>
</reference>
<feature type="binding site" evidence="13">
    <location>
        <position position="239"/>
    </location>
    <ligand>
        <name>Mg(2+)</name>
        <dbReference type="ChEBI" id="CHEBI:18420"/>
        <note>shared with beta subunit</note>
    </ligand>
</feature>
<dbReference type="NCBIfam" id="TIGR00468">
    <property type="entry name" value="pheS"/>
    <property type="match status" value="1"/>
</dbReference>
<organism evidence="15 16">
    <name type="scientific">Candidatus Enterousia intestinigallinarum</name>
    <dbReference type="NCBI Taxonomy" id="2840790"/>
    <lineage>
        <taxon>Bacteria</taxon>
        <taxon>Pseudomonadati</taxon>
        <taxon>Pseudomonadota</taxon>
        <taxon>Alphaproteobacteria</taxon>
        <taxon>Candidatus Enterousia</taxon>
    </lineage>
</organism>
<dbReference type="CDD" id="cd00496">
    <property type="entry name" value="PheRS_alpha_core"/>
    <property type="match status" value="1"/>
</dbReference>
<evidence type="ECO:0000256" key="11">
    <source>
        <dbReference type="ARBA" id="ARBA00023146"/>
    </source>
</evidence>
<evidence type="ECO:0000256" key="3">
    <source>
        <dbReference type="ARBA" id="ARBA00011209"/>
    </source>
</evidence>
<dbReference type="EMBL" id="DVJI01000011">
    <property type="protein sequence ID" value="HIS70901.1"/>
    <property type="molecule type" value="Genomic_DNA"/>
</dbReference>
<name>A0A9D1JXG1_9PROT</name>
<evidence type="ECO:0000256" key="7">
    <source>
        <dbReference type="ARBA" id="ARBA00022741"/>
    </source>
</evidence>
<evidence type="ECO:0000256" key="9">
    <source>
        <dbReference type="ARBA" id="ARBA00022842"/>
    </source>
</evidence>
<dbReference type="GO" id="GO:0005524">
    <property type="term" value="F:ATP binding"/>
    <property type="evidence" value="ECO:0007669"/>
    <property type="project" value="UniProtKB-UniRule"/>
</dbReference>
<sequence length="315" mass="36466">MQEQIKNTNTLEELQLLYTATFGKNGTMTAKLKNMKNLDNDARAELNRENTMLRELFKSRQAEIENAALMAGLEKQRLDASLNPMPENRGTLHPLTHALADISQILESFGYEMWTGPEIEDDWHNFTALNTPEYHPARDMQDTFFLDNGNVMRTQTSAIQIRSMEKIGAPIKMFGIGATYRKEMDATHSPMFHQIEGLYIDKNVTMSDLIADVREFLKRFFEMDDVQLRVRPSYFPFTEPSIEIDMMWQGKKWLEIMGAGMVHPNVLRNCNINPDEYQGFAFGFGWDRLAMLKYGLNDIRQFYDGDVRWLKSAGF</sequence>
<dbReference type="PROSITE" id="PS50862">
    <property type="entry name" value="AA_TRNA_LIGASE_II"/>
    <property type="match status" value="1"/>
</dbReference>
<dbReference type="PANTHER" id="PTHR11538:SF41">
    <property type="entry name" value="PHENYLALANINE--TRNA LIGASE, MITOCHONDRIAL"/>
    <property type="match status" value="1"/>
</dbReference>
<keyword evidence="5 13" id="KW-0436">Ligase</keyword>
<evidence type="ECO:0000313" key="16">
    <source>
        <dbReference type="Proteomes" id="UP000886742"/>
    </source>
</evidence>
<keyword evidence="7 13" id="KW-0547">Nucleotide-binding</keyword>
<protein>
    <recommendedName>
        <fullName evidence="13">Phenylalanine--tRNA ligase alpha subunit</fullName>
        <ecNumber evidence="13">6.1.1.20</ecNumber>
    </recommendedName>
    <alternativeName>
        <fullName evidence="13">Phenylalanyl-tRNA synthetase alpha subunit</fullName>
        <shortName evidence="13">PheRS</shortName>
    </alternativeName>
</protein>
<dbReference type="InterPro" id="IPR022911">
    <property type="entry name" value="Phe_tRNA_ligase_alpha1_bac"/>
</dbReference>
<dbReference type="InterPro" id="IPR004188">
    <property type="entry name" value="Phe-tRNA_ligase_II_N"/>
</dbReference>
<keyword evidence="8 13" id="KW-0067">ATP-binding</keyword>
<evidence type="ECO:0000256" key="1">
    <source>
        <dbReference type="ARBA" id="ARBA00004496"/>
    </source>
</evidence>
<reference evidence="15" key="2">
    <citation type="journal article" date="2021" name="PeerJ">
        <title>Extensive microbial diversity within the chicken gut microbiome revealed by metagenomics and culture.</title>
        <authorList>
            <person name="Gilroy R."/>
            <person name="Ravi A."/>
            <person name="Getino M."/>
            <person name="Pursley I."/>
            <person name="Horton D.L."/>
            <person name="Alikhan N.F."/>
            <person name="Baker D."/>
            <person name="Gharbi K."/>
            <person name="Hall N."/>
            <person name="Watson M."/>
            <person name="Adriaenssens E.M."/>
            <person name="Foster-Nyarko E."/>
            <person name="Jarju S."/>
            <person name="Secka A."/>
            <person name="Antonio M."/>
            <person name="Oren A."/>
            <person name="Chaudhuri R.R."/>
            <person name="La Ragione R."/>
            <person name="Hildebrand F."/>
            <person name="Pallen M.J."/>
        </authorList>
    </citation>
    <scope>NUCLEOTIDE SEQUENCE</scope>
    <source>
        <strain evidence="15">ChiGjej3B3-5194</strain>
    </source>
</reference>
<dbReference type="PANTHER" id="PTHR11538">
    <property type="entry name" value="PHENYLALANYL-TRNA SYNTHETASE"/>
    <property type="match status" value="1"/>
</dbReference>
<keyword evidence="11 13" id="KW-0030">Aminoacyl-tRNA synthetase</keyword>
<dbReference type="SUPFAM" id="SSF46589">
    <property type="entry name" value="tRNA-binding arm"/>
    <property type="match status" value="1"/>
</dbReference>
<dbReference type="GO" id="GO:0005737">
    <property type="term" value="C:cytoplasm"/>
    <property type="evidence" value="ECO:0007669"/>
    <property type="project" value="UniProtKB-SubCell"/>
</dbReference>
<dbReference type="InterPro" id="IPR045864">
    <property type="entry name" value="aa-tRNA-synth_II/BPL/LPL"/>
</dbReference>
<dbReference type="InterPro" id="IPR006195">
    <property type="entry name" value="aa-tRNA-synth_II"/>
</dbReference>
<dbReference type="GO" id="GO:0006432">
    <property type="term" value="P:phenylalanyl-tRNA aminoacylation"/>
    <property type="evidence" value="ECO:0007669"/>
    <property type="project" value="UniProtKB-UniRule"/>
</dbReference>
<comment type="subcellular location">
    <subcellularLocation>
        <location evidence="1 13">Cytoplasm</location>
    </subcellularLocation>
</comment>
<proteinExistence type="inferred from homology"/>
<dbReference type="InterPro" id="IPR004529">
    <property type="entry name" value="Phe-tRNA-synth_IIc_asu"/>
</dbReference>
<comment type="catalytic activity">
    <reaction evidence="12 13">
        <text>tRNA(Phe) + L-phenylalanine + ATP = L-phenylalanyl-tRNA(Phe) + AMP + diphosphate + H(+)</text>
        <dbReference type="Rhea" id="RHEA:19413"/>
        <dbReference type="Rhea" id="RHEA-COMP:9668"/>
        <dbReference type="Rhea" id="RHEA-COMP:9699"/>
        <dbReference type="ChEBI" id="CHEBI:15378"/>
        <dbReference type="ChEBI" id="CHEBI:30616"/>
        <dbReference type="ChEBI" id="CHEBI:33019"/>
        <dbReference type="ChEBI" id="CHEBI:58095"/>
        <dbReference type="ChEBI" id="CHEBI:78442"/>
        <dbReference type="ChEBI" id="CHEBI:78531"/>
        <dbReference type="ChEBI" id="CHEBI:456215"/>
        <dbReference type="EC" id="6.1.1.20"/>
    </reaction>
</comment>
<comment type="cofactor">
    <cofactor evidence="13">
        <name>Mg(2+)</name>
        <dbReference type="ChEBI" id="CHEBI:18420"/>
    </cofactor>
    <text evidence="13">Binds 2 magnesium ions per tetramer.</text>
</comment>
<dbReference type="GO" id="GO:0000287">
    <property type="term" value="F:magnesium ion binding"/>
    <property type="evidence" value="ECO:0007669"/>
    <property type="project" value="UniProtKB-UniRule"/>
</dbReference>
<evidence type="ECO:0000256" key="12">
    <source>
        <dbReference type="ARBA" id="ARBA00049255"/>
    </source>
</evidence>
<dbReference type="GO" id="GO:0004826">
    <property type="term" value="F:phenylalanine-tRNA ligase activity"/>
    <property type="evidence" value="ECO:0007669"/>
    <property type="project" value="UniProtKB-UniRule"/>
</dbReference>
<comment type="similarity">
    <text evidence="2 13">Belongs to the class-II aminoacyl-tRNA synthetase family. Phe-tRNA synthetase alpha subunit type 1 subfamily.</text>
</comment>
<evidence type="ECO:0000313" key="15">
    <source>
        <dbReference type="EMBL" id="HIS70901.1"/>
    </source>
</evidence>
<gene>
    <name evidence="13 15" type="primary">pheS</name>
    <name evidence="15" type="ORF">IAD02_02840</name>
</gene>
<comment type="subunit">
    <text evidence="3 13">Tetramer of two alpha and two beta subunits.</text>
</comment>
<keyword evidence="6 13" id="KW-0479">Metal-binding</keyword>
<accession>A0A9D1JXG1</accession>
<keyword evidence="10 13" id="KW-0648">Protein biosynthesis</keyword>
<comment type="caution">
    <text evidence="15">The sequence shown here is derived from an EMBL/GenBank/DDBJ whole genome shotgun (WGS) entry which is preliminary data.</text>
</comment>
<dbReference type="HAMAP" id="MF_00281">
    <property type="entry name" value="Phe_tRNA_synth_alpha1"/>
    <property type="match status" value="1"/>
</dbReference>
<dbReference type="AlphaFoldDB" id="A0A9D1JXG1"/>
<evidence type="ECO:0000256" key="8">
    <source>
        <dbReference type="ARBA" id="ARBA00022840"/>
    </source>
</evidence>
<dbReference type="EC" id="6.1.1.20" evidence="13"/>
<dbReference type="Pfam" id="PF01409">
    <property type="entry name" value="tRNA-synt_2d"/>
    <property type="match status" value="1"/>
</dbReference>
<dbReference type="Pfam" id="PF02912">
    <property type="entry name" value="Phe_tRNA-synt_N"/>
    <property type="match status" value="1"/>
</dbReference>
<evidence type="ECO:0000256" key="10">
    <source>
        <dbReference type="ARBA" id="ARBA00022917"/>
    </source>
</evidence>
<dbReference type="Proteomes" id="UP000886742">
    <property type="component" value="Unassembled WGS sequence"/>
</dbReference>